<dbReference type="SUPFAM" id="SSF64518">
    <property type="entry name" value="Phase 1 flagellin"/>
    <property type="match status" value="1"/>
</dbReference>
<keyword evidence="3" id="KW-0282">Flagellum</keyword>
<dbReference type="OrthoDB" id="9758307at2"/>
<dbReference type="eggNOG" id="COG1344">
    <property type="taxonomic scope" value="Bacteria"/>
</dbReference>
<proteinExistence type="predicted"/>
<gene>
    <name evidence="3" type="ordered locus">Tlet_0671</name>
</gene>
<evidence type="ECO:0000256" key="1">
    <source>
        <dbReference type="SAM" id="Coils"/>
    </source>
</evidence>
<keyword evidence="4" id="KW-1185">Reference proteome</keyword>
<dbReference type="InterPro" id="IPR013384">
    <property type="entry name" value="Flagell_FlgL"/>
</dbReference>
<evidence type="ECO:0000259" key="2">
    <source>
        <dbReference type="Pfam" id="PF00669"/>
    </source>
</evidence>
<name>A8F503_PSELT</name>
<dbReference type="Gene3D" id="1.20.1330.10">
    <property type="entry name" value="f41 fragment of flagellin, N-terminal domain"/>
    <property type="match status" value="1"/>
</dbReference>
<dbReference type="GO" id="GO:0009424">
    <property type="term" value="C:bacterial-type flagellum hook"/>
    <property type="evidence" value="ECO:0007669"/>
    <property type="project" value="InterPro"/>
</dbReference>
<keyword evidence="3" id="KW-0966">Cell projection</keyword>
<sequence length="296" mass="33003">MRITNKMIGERVLTNIQKNINSIAKFHDQLSSGLKVRYPSDDAVTATRTSNLKSRLRELEQYERNIDHAENILNSYDTSLQEISSIYQRLRELITQGANGILTDEQRKAISQEVKQIKEQLIQIANTQIGTDYIFAGYASNKPPVDQDGNIVLNPDSAKSRFVNALGYRVEYGLSAKDVFQTDSGMSVFQLIDITINALESNDQETLGGISLMSMDYLEDTVSKGLAKIGADQRMVEMISTRIEDLNTFMTEYISKETDADITEVLTKLSTHQAALTAALKSAANVLTSTLVDFIE</sequence>
<reference evidence="3 4" key="1">
    <citation type="submission" date="2007-08" db="EMBL/GenBank/DDBJ databases">
        <title>Complete sequence of Thermotoga lettingae TMO.</title>
        <authorList>
            <consortium name="US DOE Joint Genome Institute"/>
            <person name="Copeland A."/>
            <person name="Lucas S."/>
            <person name="Lapidus A."/>
            <person name="Barry K."/>
            <person name="Glavina del Rio T."/>
            <person name="Dalin E."/>
            <person name="Tice H."/>
            <person name="Pitluck S."/>
            <person name="Foster B."/>
            <person name="Bruce D."/>
            <person name="Schmutz J."/>
            <person name="Larimer F."/>
            <person name="Land M."/>
            <person name="Hauser L."/>
            <person name="Kyrpides N."/>
            <person name="Mikhailova N."/>
            <person name="Nelson K."/>
            <person name="Gogarten J.P."/>
            <person name="Noll K."/>
            <person name="Richardson P."/>
        </authorList>
    </citation>
    <scope>NUCLEOTIDE SEQUENCE [LARGE SCALE GENOMIC DNA]</scope>
    <source>
        <strain evidence="4">ATCC BAA-301 / DSM 14385 / NBRC 107922 / TMO</strain>
    </source>
</reference>
<keyword evidence="3" id="KW-0969">Cilium</keyword>
<dbReference type="PANTHER" id="PTHR42792:SF1">
    <property type="entry name" value="FLAGELLAR HOOK-ASSOCIATED PROTEIN 3"/>
    <property type="match status" value="1"/>
</dbReference>
<dbReference type="NCBIfam" id="TIGR02550">
    <property type="entry name" value="flagell_flgL"/>
    <property type="match status" value="1"/>
</dbReference>
<dbReference type="PANTHER" id="PTHR42792">
    <property type="entry name" value="FLAGELLIN"/>
    <property type="match status" value="1"/>
</dbReference>
<accession>A8F503</accession>
<dbReference type="InterPro" id="IPR001029">
    <property type="entry name" value="Flagellin_N"/>
</dbReference>
<dbReference type="KEGG" id="tle:Tlet_0671"/>
<dbReference type="EMBL" id="CP000812">
    <property type="protein sequence ID" value="ABV33237.1"/>
    <property type="molecule type" value="Genomic_DNA"/>
</dbReference>
<dbReference type="STRING" id="416591.Tlet_0671"/>
<feature type="domain" description="Flagellin N-terminal" evidence="2">
    <location>
        <begin position="7"/>
        <end position="138"/>
    </location>
</feature>
<organism evidence="3 4">
    <name type="scientific">Pseudothermotoga lettingae (strain ATCC BAA-301 / DSM 14385 / NBRC 107922 / TMO)</name>
    <name type="common">Thermotoga lettingae</name>
    <dbReference type="NCBI Taxonomy" id="416591"/>
    <lineage>
        <taxon>Bacteria</taxon>
        <taxon>Thermotogati</taxon>
        <taxon>Thermotogota</taxon>
        <taxon>Thermotogae</taxon>
        <taxon>Thermotogales</taxon>
        <taxon>Thermotogaceae</taxon>
        <taxon>Pseudothermotoga</taxon>
    </lineage>
</organism>
<keyword evidence="1" id="KW-0175">Coiled coil</keyword>
<evidence type="ECO:0000313" key="3">
    <source>
        <dbReference type="EMBL" id="ABV33237.1"/>
    </source>
</evidence>
<dbReference type="GO" id="GO:0005198">
    <property type="term" value="F:structural molecule activity"/>
    <property type="evidence" value="ECO:0007669"/>
    <property type="project" value="InterPro"/>
</dbReference>
<dbReference type="Pfam" id="PF00669">
    <property type="entry name" value="Flagellin_N"/>
    <property type="match status" value="1"/>
</dbReference>
<dbReference type="RefSeq" id="WP_012002718.1">
    <property type="nucleotide sequence ID" value="NC_009828.1"/>
</dbReference>
<evidence type="ECO:0000313" key="4">
    <source>
        <dbReference type="Proteomes" id="UP000002016"/>
    </source>
</evidence>
<dbReference type="AlphaFoldDB" id="A8F503"/>
<dbReference type="InterPro" id="IPR001492">
    <property type="entry name" value="Flagellin"/>
</dbReference>
<dbReference type="HOGENOM" id="CLU_024437_2_0_0"/>
<reference evidence="3 4" key="2">
    <citation type="journal article" date="2009" name="Proc. Natl. Acad. Sci. U.S.A.">
        <title>On the chimeric nature, thermophilic origin, and phylogenetic placement of the Thermotogales.</title>
        <authorList>
            <person name="Zhaxybayeva O."/>
            <person name="Swithers K.S."/>
            <person name="Lapierre P."/>
            <person name="Fournier G.P."/>
            <person name="Bickhart D.M."/>
            <person name="DeBoy R.T."/>
            <person name="Nelson K.E."/>
            <person name="Nesbo C.L."/>
            <person name="Doolittle W.F."/>
            <person name="Gogarten J.P."/>
            <person name="Noll K.M."/>
        </authorList>
    </citation>
    <scope>NUCLEOTIDE SEQUENCE [LARGE SCALE GENOMIC DNA]</scope>
    <source>
        <strain evidence="4">ATCC BAA-301 / DSM 14385 / NBRC 107922 / TMO</strain>
    </source>
</reference>
<dbReference type="GO" id="GO:0071973">
    <property type="term" value="P:bacterial-type flagellum-dependent cell motility"/>
    <property type="evidence" value="ECO:0007669"/>
    <property type="project" value="InterPro"/>
</dbReference>
<dbReference type="Proteomes" id="UP000002016">
    <property type="component" value="Chromosome"/>
</dbReference>
<protein>
    <submittedName>
        <fullName evidence="3">Flagellar hook-associated protein 3</fullName>
    </submittedName>
</protein>
<feature type="coiled-coil region" evidence="1">
    <location>
        <begin position="52"/>
        <end position="79"/>
    </location>
</feature>